<evidence type="ECO:0000256" key="5">
    <source>
        <dbReference type="ARBA" id="ARBA00022729"/>
    </source>
</evidence>
<dbReference type="InterPro" id="IPR043128">
    <property type="entry name" value="Rev_trsase/Diguanyl_cyclase"/>
</dbReference>
<keyword evidence="10" id="KW-1185">Reference proteome</keyword>
<feature type="signal peptide" evidence="7">
    <location>
        <begin position="1"/>
        <end position="17"/>
    </location>
</feature>
<dbReference type="InterPro" id="IPR050271">
    <property type="entry name" value="UDP-glycosyltransferase"/>
</dbReference>
<evidence type="ECO:0000259" key="8">
    <source>
        <dbReference type="PROSITE" id="PS50878"/>
    </source>
</evidence>
<dbReference type="Proteomes" id="UP001303046">
    <property type="component" value="Unassembled WGS sequence"/>
</dbReference>
<dbReference type="CDD" id="cd03784">
    <property type="entry name" value="GT1_Gtf-like"/>
    <property type="match status" value="1"/>
</dbReference>
<gene>
    <name evidence="9" type="primary">Necator_chrV.g19450</name>
    <name evidence="9" type="ORF">RB195_014658</name>
</gene>
<name>A0ABR1E2S3_NECAM</name>
<keyword evidence="3" id="KW-0328">Glycosyltransferase</keyword>
<accession>A0ABR1E2S3</accession>
<feature type="chain" id="PRO_5045673788" description="glucuronosyltransferase" evidence="7">
    <location>
        <begin position="18"/>
        <end position="712"/>
    </location>
</feature>
<protein>
    <recommendedName>
        <fullName evidence="2">glucuronosyltransferase</fullName>
        <ecNumber evidence="2">2.4.1.17</ecNumber>
    </recommendedName>
</protein>
<sequence length="712" mass="81255">MLSVLFVCIMFIHSAYNAKLLLASMPQGRSHTGSFMPLINKLKEQGHEVSLYMEAYPDEKNFGLKDQMLKITNRTNPFASDEFESFQWKNDFVVTSQMFPFFYGADSCDIVLREHRDFFNKMVKEHFDLIFTDTLFAACAYGFTSLNKANHVLMSSTHVDSAVGSMRAHGINFVMTPRSFMPSLDVNFKPELFYYRITGTLEWIVNFFVIGLLVNERMKTSLIPVAPSFSFIEYQRTASMTFTDMPNDLIGPFPRTNDLFDYGAYCPTPKPLSGELLNFVSAPHSKGTILVAFGTVINWGRVPREKFKALLETFNSLTDYRIVWAYNGRPLDTKPHVYKSKWIPQIDVLYDNRTVLFFNHGGLKSLKEATCSSTPAVFMPMFAEQVRNGWMAKNNGYAEVFSKHELTAENLLRTLKRVLENRRIEKILDEGQPCEQAGYRKGFSTIDHIHTISKLNDVSREYKMPLCLTFIDLKKAFDSVETEAVVEALDNQGVPTQYIKVLRELYSNFTSGISPFHKNIITDVKRGVGQGDTISPKIFTATVENAMRKFEWDDMGVKIDGRQLHHLRFADDIVLVTPSISQAERMLTEFDETCGCIGLQLNLQKTMFMCNGWVSDAPLMLNGTNISDFTSYVYVGRELNMMNDLIPELGRRKRAAWGAYKSIEGVVKGARNTRLRAHLFNTTVLPALTYVSETWAFRKQEENASMNAQLRE</sequence>
<organism evidence="9 10">
    <name type="scientific">Necator americanus</name>
    <name type="common">Human hookworm</name>
    <dbReference type="NCBI Taxonomy" id="51031"/>
    <lineage>
        <taxon>Eukaryota</taxon>
        <taxon>Metazoa</taxon>
        <taxon>Ecdysozoa</taxon>
        <taxon>Nematoda</taxon>
        <taxon>Chromadorea</taxon>
        <taxon>Rhabditida</taxon>
        <taxon>Rhabditina</taxon>
        <taxon>Rhabditomorpha</taxon>
        <taxon>Strongyloidea</taxon>
        <taxon>Ancylostomatidae</taxon>
        <taxon>Bunostominae</taxon>
        <taxon>Necator</taxon>
    </lineage>
</organism>
<dbReference type="EMBL" id="JAVFWL010000005">
    <property type="protein sequence ID" value="KAK6756376.1"/>
    <property type="molecule type" value="Genomic_DNA"/>
</dbReference>
<comment type="similarity">
    <text evidence="1">Belongs to the UDP-glycosyltransferase family.</text>
</comment>
<evidence type="ECO:0000256" key="2">
    <source>
        <dbReference type="ARBA" id="ARBA00012544"/>
    </source>
</evidence>
<keyword evidence="4" id="KW-0808">Transferase</keyword>
<dbReference type="CDD" id="cd01650">
    <property type="entry name" value="RT_nLTR_like"/>
    <property type="match status" value="1"/>
</dbReference>
<dbReference type="PANTHER" id="PTHR48043:SF62">
    <property type="entry name" value="GLUCURONOSYLTRANSFERASE"/>
    <property type="match status" value="1"/>
</dbReference>
<reference evidence="9 10" key="1">
    <citation type="submission" date="2023-08" db="EMBL/GenBank/DDBJ databases">
        <title>A Necator americanus chromosomal reference genome.</title>
        <authorList>
            <person name="Ilik V."/>
            <person name="Petrzelkova K.J."/>
            <person name="Pardy F."/>
            <person name="Fuh T."/>
            <person name="Niatou-Singa F.S."/>
            <person name="Gouil Q."/>
            <person name="Baker L."/>
            <person name="Ritchie M.E."/>
            <person name="Jex A.R."/>
            <person name="Gazzola D."/>
            <person name="Li H."/>
            <person name="Toshio Fujiwara R."/>
            <person name="Zhan B."/>
            <person name="Aroian R.V."/>
            <person name="Pafco B."/>
            <person name="Schwarz E.M."/>
        </authorList>
    </citation>
    <scope>NUCLEOTIDE SEQUENCE [LARGE SCALE GENOMIC DNA]</scope>
    <source>
        <strain evidence="9 10">Aroian</strain>
        <tissue evidence="9">Whole animal</tissue>
    </source>
</reference>
<dbReference type="PANTHER" id="PTHR48043">
    <property type="entry name" value="EG:EG0003.4 PROTEIN-RELATED"/>
    <property type="match status" value="1"/>
</dbReference>
<dbReference type="SUPFAM" id="SSF56672">
    <property type="entry name" value="DNA/RNA polymerases"/>
    <property type="match status" value="1"/>
</dbReference>
<evidence type="ECO:0000313" key="10">
    <source>
        <dbReference type="Proteomes" id="UP001303046"/>
    </source>
</evidence>
<evidence type="ECO:0000313" key="9">
    <source>
        <dbReference type="EMBL" id="KAK6756376.1"/>
    </source>
</evidence>
<dbReference type="InterPro" id="IPR000477">
    <property type="entry name" value="RT_dom"/>
</dbReference>
<evidence type="ECO:0000256" key="7">
    <source>
        <dbReference type="SAM" id="SignalP"/>
    </source>
</evidence>
<dbReference type="Gene3D" id="3.30.70.270">
    <property type="match status" value="1"/>
</dbReference>
<evidence type="ECO:0000256" key="3">
    <source>
        <dbReference type="ARBA" id="ARBA00022676"/>
    </source>
</evidence>
<evidence type="ECO:0000256" key="4">
    <source>
        <dbReference type="ARBA" id="ARBA00022679"/>
    </source>
</evidence>
<dbReference type="InterPro" id="IPR002213">
    <property type="entry name" value="UDP_glucos_trans"/>
</dbReference>
<dbReference type="EC" id="2.4.1.17" evidence="2"/>
<dbReference type="PROSITE" id="PS50878">
    <property type="entry name" value="RT_POL"/>
    <property type="match status" value="1"/>
</dbReference>
<dbReference type="Pfam" id="PF00201">
    <property type="entry name" value="UDPGT"/>
    <property type="match status" value="1"/>
</dbReference>
<keyword evidence="5 7" id="KW-0732">Signal</keyword>
<dbReference type="Gene3D" id="3.40.50.2000">
    <property type="entry name" value="Glycogen Phosphorylase B"/>
    <property type="match status" value="1"/>
</dbReference>
<feature type="domain" description="Reverse transcriptase" evidence="8">
    <location>
        <begin position="396"/>
        <end position="626"/>
    </location>
</feature>
<dbReference type="SUPFAM" id="SSF53756">
    <property type="entry name" value="UDP-Glycosyltransferase/glycogen phosphorylase"/>
    <property type="match status" value="1"/>
</dbReference>
<proteinExistence type="inferred from homology"/>
<evidence type="ECO:0000256" key="1">
    <source>
        <dbReference type="ARBA" id="ARBA00009995"/>
    </source>
</evidence>
<evidence type="ECO:0000256" key="6">
    <source>
        <dbReference type="ARBA" id="ARBA00047475"/>
    </source>
</evidence>
<dbReference type="InterPro" id="IPR043502">
    <property type="entry name" value="DNA/RNA_pol_sf"/>
</dbReference>
<comment type="catalytic activity">
    <reaction evidence="6">
        <text>glucuronate acceptor + UDP-alpha-D-glucuronate = acceptor beta-D-glucuronoside + UDP + H(+)</text>
        <dbReference type="Rhea" id="RHEA:21032"/>
        <dbReference type="ChEBI" id="CHEBI:15378"/>
        <dbReference type="ChEBI" id="CHEBI:58052"/>
        <dbReference type="ChEBI" id="CHEBI:58223"/>
        <dbReference type="ChEBI" id="CHEBI:132367"/>
        <dbReference type="ChEBI" id="CHEBI:132368"/>
        <dbReference type="EC" id="2.4.1.17"/>
    </reaction>
</comment>
<comment type="caution">
    <text evidence="9">The sequence shown here is derived from an EMBL/GenBank/DDBJ whole genome shotgun (WGS) entry which is preliminary data.</text>
</comment>